<dbReference type="AlphaFoldDB" id="A0A9W9BYY1"/>
<sequence>MRVKDAPRWAPACSPAVDTYCGFLSLPTELRCHIYDYLLAEPHAITISAGYTTVFGHRIRDKARKVDVPGLPLDLAPLARSNHDAALLSVATPPEIALDRVDTWTGGKPQLQLPGALTLLRTCRIINDELKDYMRGRKARKALRSKNASTATDDTEGLSLYVSYPHGVLVLNHLYPSLLKQARRVYISGYYTNTAKETELPLNASLDSTADLSLTPQSSFTTPPVRSTHRERSHTTNAVPRLRSSRTRLRLDAPLQQQTSPPKSTNTFPAIDKDTSSAALTALADTLRVLFPSNPTPSPPFPLSSRATDCLHSGVGLVSLQARILYPGAESYSSVWSDESSPVSHLLRGICGGKIDMQVKRGSLGCGVSLGVTPQPDKRVMSTSWENWRVIEQAPVGLNGRRMTGRGREVRLSDLDVFLTEV</sequence>
<keyword evidence="3" id="KW-1185">Reference proteome</keyword>
<feature type="compositionally biased region" description="Polar residues" evidence="1">
    <location>
        <begin position="213"/>
        <end position="225"/>
    </location>
</feature>
<proteinExistence type="predicted"/>
<gene>
    <name evidence="2" type="ORF">N0V87_006382</name>
</gene>
<reference evidence="2" key="1">
    <citation type="submission" date="2022-10" db="EMBL/GenBank/DDBJ databases">
        <title>Tapping the CABI collections for fungal endophytes: first genome assemblies for Collariella, Neodidymelliopsis, Ascochyta clinopodiicola, Didymella pomorum, Didymosphaeria variabile, Neocosmospora piperis and Neocucurbitaria cava.</title>
        <authorList>
            <person name="Hill R."/>
        </authorList>
    </citation>
    <scope>NUCLEOTIDE SEQUENCE</scope>
    <source>
        <strain evidence="2">IMI 360193</strain>
    </source>
</reference>
<name>A0A9W9BYY1_9PLEO</name>
<organism evidence="2 3">
    <name type="scientific">Didymella glomerata</name>
    <dbReference type="NCBI Taxonomy" id="749621"/>
    <lineage>
        <taxon>Eukaryota</taxon>
        <taxon>Fungi</taxon>
        <taxon>Dikarya</taxon>
        <taxon>Ascomycota</taxon>
        <taxon>Pezizomycotina</taxon>
        <taxon>Dothideomycetes</taxon>
        <taxon>Pleosporomycetidae</taxon>
        <taxon>Pleosporales</taxon>
        <taxon>Pleosporineae</taxon>
        <taxon>Didymellaceae</taxon>
        <taxon>Didymella</taxon>
    </lineage>
</organism>
<dbReference type="EMBL" id="JAPEUV010000066">
    <property type="protein sequence ID" value="KAJ4335106.1"/>
    <property type="molecule type" value="Genomic_DNA"/>
</dbReference>
<evidence type="ECO:0000313" key="2">
    <source>
        <dbReference type="EMBL" id="KAJ4335106.1"/>
    </source>
</evidence>
<evidence type="ECO:0000256" key="1">
    <source>
        <dbReference type="SAM" id="MobiDB-lite"/>
    </source>
</evidence>
<feature type="region of interest" description="Disordered" evidence="1">
    <location>
        <begin position="213"/>
        <end position="246"/>
    </location>
</feature>
<dbReference type="Proteomes" id="UP001140562">
    <property type="component" value="Unassembled WGS sequence"/>
</dbReference>
<protein>
    <submittedName>
        <fullName evidence="2">Uncharacterized protein</fullName>
    </submittedName>
</protein>
<comment type="caution">
    <text evidence="2">The sequence shown here is derived from an EMBL/GenBank/DDBJ whole genome shotgun (WGS) entry which is preliminary data.</text>
</comment>
<evidence type="ECO:0000313" key="3">
    <source>
        <dbReference type="Proteomes" id="UP001140562"/>
    </source>
</evidence>
<accession>A0A9W9BYY1</accession>
<dbReference type="OrthoDB" id="3899662at2759"/>